<dbReference type="KEGG" id="ocn:CUC15_02345"/>
<dbReference type="EMBL" id="CP024848">
    <property type="protein sequence ID" value="AXI07887.1"/>
    <property type="molecule type" value="Genomic_DNA"/>
</dbReference>
<reference evidence="2" key="1">
    <citation type="submission" date="2017-11" db="EMBL/GenBank/DDBJ databases">
        <authorList>
            <person name="Zhu W."/>
        </authorList>
    </citation>
    <scope>NUCLEOTIDE SEQUENCE [LARGE SCALE GENOMIC DNA]</scope>
    <source>
        <strain evidence="2">160</strain>
    </source>
</reference>
<evidence type="ECO:0000313" key="1">
    <source>
        <dbReference type="EMBL" id="AXI07887.1"/>
    </source>
</evidence>
<proteinExistence type="predicted"/>
<evidence type="ECO:0000313" key="2">
    <source>
        <dbReference type="Proteomes" id="UP000253908"/>
    </source>
</evidence>
<keyword evidence="2" id="KW-1185">Reference proteome</keyword>
<accession>A0A345PD07</accession>
<protein>
    <submittedName>
        <fullName evidence="1">DNA-binding protein</fullName>
    </submittedName>
</protein>
<organism evidence="1 2">
    <name type="scientific">Oceanobacillus zhaokaii</name>
    <dbReference type="NCBI Taxonomy" id="2052660"/>
    <lineage>
        <taxon>Bacteria</taxon>
        <taxon>Bacillati</taxon>
        <taxon>Bacillota</taxon>
        <taxon>Bacilli</taxon>
        <taxon>Bacillales</taxon>
        <taxon>Bacillaceae</taxon>
        <taxon>Oceanobacillus</taxon>
    </lineage>
</organism>
<dbReference type="AlphaFoldDB" id="A0A345PD07"/>
<dbReference type="Proteomes" id="UP000253908">
    <property type="component" value="Chromosome"/>
</dbReference>
<dbReference type="RefSeq" id="WP_114915181.1">
    <property type="nucleotide sequence ID" value="NZ_CP024848.1"/>
</dbReference>
<name>A0A345PD07_9BACI</name>
<dbReference type="Gene3D" id="1.10.150.20">
    <property type="entry name" value="5' to 3' exonuclease, C-terminal subdomain"/>
    <property type="match status" value="1"/>
</dbReference>
<dbReference type="OrthoDB" id="7950977at2"/>
<keyword evidence="1" id="KW-0238">DNA-binding</keyword>
<gene>
    <name evidence="1" type="ORF">CUC15_02345</name>
</gene>
<sequence length="72" mass="7933">MKLIKHNEESNLPEKLAKPAVRALESAGISRLEQVAKLRESELLKLHGMGPKAIEQLRIALDAKGLSFAEES</sequence>
<dbReference type="SUPFAM" id="SSF47789">
    <property type="entry name" value="C-terminal domain of RNA polymerase alpha subunit"/>
    <property type="match status" value="1"/>
</dbReference>
<dbReference type="GO" id="GO:0003677">
    <property type="term" value="F:DNA binding"/>
    <property type="evidence" value="ECO:0007669"/>
    <property type="project" value="UniProtKB-KW"/>
</dbReference>